<dbReference type="EMBL" id="JARBHB010000008">
    <property type="protein sequence ID" value="KAJ8877093.1"/>
    <property type="molecule type" value="Genomic_DNA"/>
</dbReference>
<sequence>MSTPSCTVPLHYSGGSRQPSRTFRSYEGAHGTMIVQHGQIMHKRGEQTTTSGRKLQVGVARQDRIHRTVYDQELRTSEETLQDMSTATRSCVRCLKVTILPVGQLLDELCMFVNNQQVTCPVATRWQNGCGLHAVETWRVTDQGIESHAMKETENWMFFVPYMFHKMQTPIILQDIQVPHKLKWPGMSAHGRQIVRKHIACNKCRSRRTDGNHLQQIEYPVNILKQ</sequence>
<feature type="region of interest" description="Disordered" evidence="1">
    <location>
        <begin position="1"/>
        <end position="21"/>
    </location>
</feature>
<keyword evidence="3" id="KW-1185">Reference proteome</keyword>
<accession>A0ABQ9GYH3</accession>
<evidence type="ECO:0000313" key="3">
    <source>
        <dbReference type="Proteomes" id="UP001159363"/>
    </source>
</evidence>
<comment type="caution">
    <text evidence="2">The sequence shown here is derived from an EMBL/GenBank/DDBJ whole genome shotgun (WGS) entry which is preliminary data.</text>
</comment>
<reference evidence="2 3" key="1">
    <citation type="submission" date="2023-02" db="EMBL/GenBank/DDBJ databases">
        <title>LHISI_Scaffold_Assembly.</title>
        <authorList>
            <person name="Stuart O.P."/>
            <person name="Cleave R."/>
            <person name="Magrath M.J.L."/>
            <person name="Mikheyev A.S."/>
        </authorList>
    </citation>
    <scope>NUCLEOTIDE SEQUENCE [LARGE SCALE GENOMIC DNA]</scope>
    <source>
        <strain evidence="2">Daus_M_001</strain>
        <tissue evidence="2">Leg muscle</tissue>
    </source>
</reference>
<evidence type="ECO:0000313" key="2">
    <source>
        <dbReference type="EMBL" id="KAJ8877093.1"/>
    </source>
</evidence>
<protein>
    <submittedName>
        <fullName evidence="2">Uncharacterized protein</fullName>
    </submittedName>
</protein>
<evidence type="ECO:0000256" key="1">
    <source>
        <dbReference type="SAM" id="MobiDB-lite"/>
    </source>
</evidence>
<dbReference type="Proteomes" id="UP001159363">
    <property type="component" value="Chromosome 7"/>
</dbReference>
<name>A0ABQ9GYH3_9NEOP</name>
<organism evidence="2 3">
    <name type="scientific">Dryococelus australis</name>
    <dbReference type="NCBI Taxonomy" id="614101"/>
    <lineage>
        <taxon>Eukaryota</taxon>
        <taxon>Metazoa</taxon>
        <taxon>Ecdysozoa</taxon>
        <taxon>Arthropoda</taxon>
        <taxon>Hexapoda</taxon>
        <taxon>Insecta</taxon>
        <taxon>Pterygota</taxon>
        <taxon>Neoptera</taxon>
        <taxon>Polyneoptera</taxon>
        <taxon>Phasmatodea</taxon>
        <taxon>Verophasmatodea</taxon>
        <taxon>Anareolatae</taxon>
        <taxon>Phasmatidae</taxon>
        <taxon>Eurycanthinae</taxon>
        <taxon>Dryococelus</taxon>
    </lineage>
</organism>
<proteinExistence type="predicted"/>
<gene>
    <name evidence="2" type="ORF">PR048_021545</name>
</gene>